<dbReference type="GO" id="GO:0016787">
    <property type="term" value="F:hydrolase activity"/>
    <property type="evidence" value="ECO:0007669"/>
    <property type="project" value="UniProtKB-KW"/>
</dbReference>
<feature type="transmembrane region" description="Helical" evidence="1">
    <location>
        <begin position="78"/>
        <end position="97"/>
    </location>
</feature>
<keyword evidence="3" id="KW-0378">Hydrolase</keyword>
<accession>A0A1I4SGY9</accession>
<reference evidence="4" key="1">
    <citation type="submission" date="2016-10" db="EMBL/GenBank/DDBJ databases">
        <authorList>
            <person name="Varghese N."/>
            <person name="Submissions S."/>
        </authorList>
    </citation>
    <scope>NUCLEOTIDE SEQUENCE [LARGE SCALE GENOMIC DNA]</scope>
    <source>
        <strain evidence="4">DSM 4002</strain>
    </source>
</reference>
<protein>
    <submittedName>
        <fullName evidence="3">Peptidoglycan/LPS O-acetylase OafA/YrhL, contains acyltransferase and SGNH-hydrolase domains</fullName>
    </submittedName>
</protein>
<evidence type="ECO:0000256" key="1">
    <source>
        <dbReference type="SAM" id="Phobius"/>
    </source>
</evidence>
<feature type="transmembrane region" description="Helical" evidence="1">
    <location>
        <begin position="201"/>
        <end position="219"/>
    </location>
</feature>
<dbReference type="PANTHER" id="PTHR23028:SF53">
    <property type="entry name" value="ACYL_TRANSF_3 DOMAIN-CONTAINING PROTEIN"/>
    <property type="match status" value="1"/>
</dbReference>
<evidence type="ECO:0000313" key="3">
    <source>
        <dbReference type="EMBL" id="SFM63758.1"/>
    </source>
</evidence>
<gene>
    <name evidence="3" type="ORF">SAMN05444143_101826</name>
</gene>
<keyword evidence="3" id="KW-0012">Acyltransferase</keyword>
<keyword evidence="3" id="KW-0808">Transferase</keyword>
<feature type="transmembrane region" description="Helical" evidence="1">
    <location>
        <begin position="167"/>
        <end position="189"/>
    </location>
</feature>
<organism evidence="3 4">
    <name type="scientific">Flavobacterium succinicans</name>
    <dbReference type="NCBI Taxonomy" id="29536"/>
    <lineage>
        <taxon>Bacteria</taxon>
        <taxon>Pseudomonadati</taxon>
        <taxon>Bacteroidota</taxon>
        <taxon>Flavobacteriia</taxon>
        <taxon>Flavobacteriales</taxon>
        <taxon>Flavobacteriaceae</taxon>
        <taxon>Flavobacterium</taxon>
    </lineage>
</organism>
<dbReference type="Proteomes" id="UP000182961">
    <property type="component" value="Unassembled WGS sequence"/>
</dbReference>
<feature type="transmembrane region" description="Helical" evidence="1">
    <location>
        <begin position="255"/>
        <end position="277"/>
    </location>
</feature>
<evidence type="ECO:0000313" key="4">
    <source>
        <dbReference type="Proteomes" id="UP000182961"/>
    </source>
</evidence>
<feature type="domain" description="Acyltransferase 3" evidence="2">
    <location>
        <begin position="11"/>
        <end position="351"/>
    </location>
</feature>
<dbReference type="GO" id="GO:0016020">
    <property type="term" value="C:membrane"/>
    <property type="evidence" value="ECO:0007669"/>
    <property type="project" value="TreeGrafter"/>
</dbReference>
<dbReference type="GO" id="GO:0016747">
    <property type="term" value="F:acyltransferase activity, transferring groups other than amino-acyl groups"/>
    <property type="evidence" value="ECO:0007669"/>
    <property type="project" value="InterPro"/>
</dbReference>
<evidence type="ECO:0000259" key="2">
    <source>
        <dbReference type="Pfam" id="PF01757"/>
    </source>
</evidence>
<feature type="transmembrane region" description="Helical" evidence="1">
    <location>
        <begin position="136"/>
        <end position="155"/>
    </location>
</feature>
<dbReference type="Pfam" id="PF01757">
    <property type="entry name" value="Acyl_transf_3"/>
    <property type="match status" value="1"/>
</dbReference>
<feature type="transmembrane region" description="Helical" evidence="1">
    <location>
        <begin position="298"/>
        <end position="322"/>
    </location>
</feature>
<dbReference type="eggNOG" id="COG1835">
    <property type="taxonomic scope" value="Bacteria"/>
</dbReference>
<keyword evidence="1" id="KW-1133">Transmembrane helix</keyword>
<dbReference type="PANTHER" id="PTHR23028">
    <property type="entry name" value="ACETYLTRANSFERASE"/>
    <property type="match status" value="1"/>
</dbReference>
<feature type="transmembrane region" description="Helical" evidence="1">
    <location>
        <begin position="231"/>
        <end position="249"/>
    </location>
</feature>
<sequence>MIATKKSRLRELDFLRGIAILLVLFRHQKLFDFTSKMGWIGVDLFFVLSGFLVSGLLFQEYIKFGNIKPKLFLIRRGFKIYPIYFLFYFLYITPKIIKHQFEWKGLFSDFFFIQNYVYGWGYAYVPSWSLAVEEHFYFGFALLFWFAIKNNFFVFKNSFRVFTLSKFELLLVSIMVLTLIMRLISAFYFTENGSRNITMTHLRMDSLLAGVLLSYWYYFKKDKLLQFFTSNKVKLLILVLLLLSFTPFVDFEESFFVRTFGFTFLYVAFGILIAHFLTDVNINTQLDTFLSKPMTDGISKIGFSSYSIYIIHGFVNWMFALINTYILNSCINQTFTFVVTSILSVLSGMFMTLYIENYFLKMRNKYYPSRID</sequence>
<dbReference type="AlphaFoldDB" id="A0A1I4SGY9"/>
<dbReference type="InterPro" id="IPR050879">
    <property type="entry name" value="Acyltransferase_3"/>
</dbReference>
<keyword evidence="4" id="KW-1185">Reference proteome</keyword>
<proteinExistence type="predicted"/>
<keyword evidence="1" id="KW-0472">Membrane</keyword>
<dbReference type="EMBL" id="FOUT01000001">
    <property type="protein sequence ID" value="SFM63758.1"/>
    <property type="molecule type" value="Genomic_DNA"/>
</dbReference>
<feature type="transmembrane region" description="Helical" evidence="1">
    <location>
        <begin position="37"/>
        <end position="58"/>
    </location>
</feature>
<dbReference type="InterPro" id="IPR002656">
    <property type="entry name" value="Acyl_transf_3_dom"/>
</dbReference>
<dbReference type="GO" id="GO:0000271">
    <property type="term" value="P:polysaccharide biosynthetic process"/>
    <property type="evidence" value="ECO:0007669"/>
    <property type="project" value="TreeGrafter"/>
</dbReference>
<dbReference type="RefSeq" id="WP_024981590.1">
    <property type="nucleotide sequence ID" value="NZ_CBCRUM010000007.1"/>
</dbReference>
<name>A0A1I4SGY9_9FLAO</name>
<feature type="transmembrane region" description="Helical" evidence="1">
    <location>
        <begin position="334"/>
        <end position="355"/>
    </location>
</feature>
<keyword evidence="1" id="KW-0812">Transmembrane</keyword>